<organism evidence="1 2">
    <name type="scientific">Malus domestica</name>
    <name type="common">Apple</name>
    <name type="synonym">Pyrus malus</name>
    <dbReference type="NCBI Taxonomy" id="3750"/>
    <lineage>
        <taxon>Eukaryota</taxon>
        <taxon>Viridiplantae</taxon>
        <taxon>Streptophyta</taxon>
        <taxon>Embryophyta</taxon>
        <taxon>Tracheophyta</taxon>
        <taxon>Spermatophyta</taxon>
        <taxon>Magnoliopsida</taxon>
        <taxon>eudicotyledons</taxon>
        <taxon>Gunneridae</taxon>
        <taxon>Pentapetalae</taxon>
        <taxon>rosids</taxon>
        <taxon>fabids</taxon>
        <taxon>Rosales</taxon>
        <taxon>Rosaceae</taxon>
        <taxon>Amygdaloideae</taxon>
        <taxon>Maleae</taxon>
        <taxon>Malus</taxon>
    </lineage>
</organism>
<comment type="caution">
    <text evidence="1">The sequence shown here is derived from an EMBL/GenBank/DDBJ whole genome shotgun (WGS) entry which is preliminary data.</text>
</comment>
<dbReference type="AlphaFoldDB" id="A0A498KYY6"/>
<protein>
    <submittedName>
        <fullName evidence="1">Uncharacterized protein</fullName>
    </submittedName>
</protein>
<evidence type="ECO:0000313" key="1">
    <source>
        <dbReference type="EMBL" id="RXI10073.1"/>
    </source>
</evidence>
<dbReference type="EMBL" id="RDQH01000014">
    <property type="protein sequence ID" value="RXI10073.1"/>
    <property type="molecule type" value="Genomic_DNA"/>
</dbReference>
<sequence length="91" mass="10648">MIRSIRTRVPASDSESFMLRHDQIDKELSKVMYVNIDNVRVTDGVEFEVYENNDMVLCGSLERWKVFGSMEMCGDWITLQEQVELRGEIEV</sequence>
<keyword evidence="2" id="KW-1185">Reference proteome</keyword>
<reference evidence="1 2" key="1">
    <citation type="submission" date="2018-10" db="EMBL/GenBank/DDBJ databases">
        <title>A high-quality apple genome assembly.</title>
        <authorList>
            <person name="Hu J."/>
        </authorList>
    </citation>
    <scope>NUCLEOTIDE SEQUENCE [LARGE SCALE GENOMIC DNA]</scope>
    <source>
        <strain evidence="2">cv. HFTH1</strain>
        <tissue evidence="1">Young leaf</tissue>
    </source>
</reference>
<accession>A0A498KYY6</accession>
<gene>
    <name evidence="1" type="ORF">DVH24_026583</name>
</gene>
<proteinExistence type="predicted"/>
<dbReference type="STRING" id="3750.A0A498KYY6"/>
<dbReference type="Proteomes" id="UP000290289">
    <property type="component" value="Unassembled WGS sequence"/>
</dbReference>
<name>A0A498KYY6_MALDO</name>
<evidence type="ECO:0000313" key="2">
    <source>
        <dbReference type="Proteomes" id="UP000290289"/>
    </source>
</evidence>